<dbReference type="GO" id="GO:0005524">
    <property type="term" value="F:ATP binding"/>
    <property type="evidence" value="ECO:0007669"/>
    <property type="project" value="UniProtKB-KW"/>
</dbReference>
<evidence type="ECO:0000256" key="5">
    <source>
        <dbReference type="ARBA" id="ARBA00022842"/>
    </source>
</evidence>
<dbReference type="CDD" id="cd05401">
    <property type="entry name" value="NT_GlnE_GlnD_like"/>
    <property type="match status" value="2"/>
</dbReference>
<keyword evidence="1" id="KW-0808">Transferase</keyword>
<gene>
    <name evidence="10" type="ORF">UFOPK3733_00777</name>
</gene>
<evidence type="ECO:0000259" key="8">
    <source>
        <dbReference type="Pfam" id="PF03710"/>
    </source>
</evidence>
<dbReference type="Pfam" id="PF08335">
    <property type="entry name" value="GlnD_UR_UTase"/>
    <property type="match status" value="2"/>
</dbReference>
<dbReference type="InterPro" id="IPR005190">
    <property type="entry name" value="GlnE_rpt_dom"/>
</dbReference>
<keyword evidence="3" id="KW-0547">Nucleotide-binding</keyword>
<dbReference type="Gene3D" id="1.20.120.330">
    <property type="entry name" value="Nucleotidyltransferases domain 2"/>
    <property type="match status" value="2"/>
</dbReference>
<dbReference type="AlphaFoldDB" id="A0A6J7IQ38"/>
<evidence type="ECO:0000256" key="6">
    <source>
        <dbReference type="ARBA" id="ARBA00023268"/>
    </source>
</evidence>
<dbReference type="Gene3D" id="3.30.460.10">
    <property type="entry name" value="Beta Polymerase, domain 2"/>
    <property type="match status" value="2"/>
</dbReference>
<dbReference type="SUPFAM" id="SSF81301">
    <property type="entry name" value="Nucleotidyltransferase"/>
    <property type="match status" value="2"/>
</dbReference>
<feature type="domain" description="Glutamate-ammonia ligase adenylyltransferase repeated" evidence="8">
    <location>
        <begin position="69"/>
        <end position="253"/>
    </location>
</feature>
<keyword evidence="2" id="KW-0548">Nucleotidyltransferase</keyword>
<protein>
    <submittedName>
        <fullName evidence="10">Unannotated protein</fullName>
    </submittedName>
</protein>
<feature type="domain" description="PII-uridylyltransferase/Glutamine-synthetase adenylyltransferase" evidence="9">
    <location>
        <begin position="806"/>
        <end position="940"/>
    </location>
</feature>
<evidence type="ECO:0000256" key="2">
    <source>
        <dbReference type="ARBA" id="ARBA00022695"/>
    </source>
</evidence>
<evidence type="ECO:0000256" key="4">
    <source>
        <dbReference type="ARBA" id="ARBA00022840"/>
    </source>
</evidence>
<dbReference type="Pfam" id="PF03710">
    <property type="entry name" value="GlnE"/>
    <property type="match status" value="2"/>
</dbReference>
<feature type="region of interest" description="Disordered" evidence="7">
    <location>
        <begin position="771"/>
        <end position="802"/>
    </location>
</feature>
<dbReference type="GO" id="GO:0005829">
    <property type="term" value="C:cytosol"/>
    <property type="evidence" value="ECO:0007669"/>
    <property type="project" value="TreeGrafter"/>
</dbReference>
<accession>A0A6J7IQ38</accession>
<sequence length="947" mass="104120">MNSGRNSPELRELIEHSADPNAVHAMRDALGATDPDLWPADEHSTTTTGLIALAAASHSISRFIVTHPTRSLEVLADLDSRPAPAVPNTDDFAVAVADLVEWRGLEFLRIAARDLLGIDPLELVGSQLADLGRDVLIAAGSIAVDGHDDDIDLAVIGMGKLGGGELNYSSDIDVMFVGEGDARSLERAARRVLEIAGRCFRVDANLRPEGRNGPLVRTVDSYQSYWDRWAQPWEFQALLKAVPMAGSSELGERWWEAAQHTLWSRPVDAETLRSIRRMKERTEAEVAKKGLSQRELKRGPGGIRDIEFTAQLLQLVHGQLDDELRSPNTLTALRTLASSGYVDSADADAMTDAYRLLRTVEHRLQLVDEQQVHTLPDSAPAVEHLARVMGHTDTPEGTAGEQLLRLIIHTQATVRGIHQRVYFRPLLEAFASMTPGIASSDTDTDTEDTSLDSRAISVRLTAFGFTDALRTRAAVRDLTRGFSRSSRLMQQMLPLLLDWISTSPDPDLALLIVRNLLSGPQQMRQLVDVFRDSPAAAQSLCRLAGTSRLLGEILSHNPDLIARLPDPGALALRNHEDLSDRAVAVLELRHDPVDQQSALHRWKQRNLLGIAARDVFGTADVRTVGHDLTALADACVHAALQTLRPRIPFAVFGLGRYGGGEMAYASDLDLMFVHGTDGPGTEKEAHRIAAGLMHIIRGATPSMRVFEVDADLRPEGRNGALSRTVEMFDAYWNSNAETWERQAMSRARFIAGDAELGNTMRRSLDRFVLGGASIEDPSGRPGGGSDDRSPFPTSGLSEQERRDIRRMKARIETERIPLGEDPDFHLKLGRGSLSDIEFTAQLLQLEHGIIAPGTIEGLERLASLGAVEPTDAATLIEAFQFCERVRNRWFLVNSAPGDSLPTQPGPMLWLARSLDTTPSDLRSEYRRVTRRARAVVDRLFYGLPGQS</sequence>
<proteinExistence type="predicted"/>
<dbReference type="PANTHER" id="PTHR30621:SF0">
    <property type="entry name" value="BIFUNCTIONAL GLUTAMINE SYNTHETASE ADENYLYLTRANSFERASE_ADENYLYL-REMOVING ENZYME"/>
    <property type="match status" value="1"/>
</dbReference>
<dbReference type="InterPro" id="IPR043519">
    <property type="entry name" value="NT_sf"/>
</dbReference>
<dbReference type="InterPro" id="IPR013546">
    <property type="entry name" value="PII_UdlTrfase/GS_AdlTrfase"/>
</dbReference>
<dbReference type="InterPro" id="IPR023057">
    <property type="entry name" value="GlnE"/>
</dbReference>
<keyword evidence="5" id="KW-0460">Magnesium</keyword>
<organism evidence="10">
    <name type="scientific">freshwater metagenome</name>
    <dbReference type="NCBI Taxonomy" id="449393"/>
    <lineage>
        <taxon>unclassified sequences</taxon>
        <taxon>metagenomes</taxon>
        <taxon>ecological metagenomes</taxon>
    </lineage>
</organism>
<feature type="domain" description="Glutamate-ammonia ligase adenylyltransferase repeated" evidence="8">
    <location>
        <begin position="538"/>
        <end position="760"/>
    </location>
</feature>
<name>A0A6J7IQ38_9ZZZZ</name>
<evidence type="ECO:0000256" key="3">
    <source>
        <dbReference type="ARBA" id="ARBA00022741"/>
    </source>
</evidence>
<evidence type="ECO:0000313" key="10">
    <source>
        <dbReference type="EMBL" id="CAB4932841.1"/>
    </source>
</evidence>
<dbReference type="NCBIfam" id="NF010707">
    <property type="entry name" value="PRK14109.1"/>
    <property type="match status" value="1"/>
</dbReference>
<dbReference type="GO" id="GO:0000820">
    <property type="term" value="P:regulation of glutamine family amino acid metabolic process"/>
    <property type="evidence" value="ECO:0007669"/>
    <property type="project" value="TreeGrafter"/>
</dbReference>
<keyword evidence="6" id="KW-0511">Multifunctional enzyme</keyword>
<keyword evidence="4" id="KW-0067">ATP-binding</keyword>
<dbReference type="GO" id="GO:0008882">
    <property type="term" value="F:[glutamate-ammonia-ligase] adenylyltransferase activity"/>
    <property type="evidence" value="ECO:0007669"/>
    <property type="project" value="InterPro"/>
</dbReference>
<evidence type="ECO:0000256" key="1">
    <source>
        <dbReference type="ARBA" id="ARBA00022679"/>
    </source>
</evidence>
<dbReference type="SUPFAM" id="SSF81593">
    <property type="entry name" value="Nucleotidyltransferase substrate binding subunit/domain"/>
    <property type="match status" value="2"/>
</dbReference>
<dbReference type="EMBL" id="CAFBNC010000028">
    <property type="protein sequence ID" value="CAB4932841.1"/>
    <property type="molecule type" value="Genomic_DNA"/>
</dbReference>
<reference evidence="10" key="1">
    <citation type="submission" date="2020-05" db="EMBL/GenBank/DDBJ databases">
        <authorList>
            <person name="Chiriac C."/>
            <person name="Salcher M."/>
            <person name="Ghai R."/>
            <person name="Kavagutti S V."/>
        </authorList>
    </citation>
    <scope>NUCLEOTIDE SEQUENCE</scope>
</reference>
<evidence type="ECO:0000256" key="7">
    <source>
        <dbReference type="SAM" id="MobiDB-lite"/>
    </source>
</evidence>
<evidence type="ECO:0000259" key="9">
    <source>
        <dbReference type="Pfam" id="PF08335"/>
    </source>
</evidence>
<feature type="domain" description="PII-uridylyltransferase/Glutamine-synthetase adenylyltransferase" evidence="9">
    <location>
        <begin position="277"/>
        <end position="420"/>
    </location>
</feature>
<dbReference type="PANTHER" id="PTHR30621">
    <property type="entry name" value="GLUTAMINE SYNTHETASE ADENYLYLTRANSFERASE"/>
    <property type="match status" value="1"/>
</dbReference>